<reference evidence="10" key="1">
    <citation type="submission" date="2016-10" db="EMBL/GenBank/DDBJ databases">
        <authorList>
            <person name="Varghese N."/>
        </authorList>
    </citation>
    <scope>NUCLEOTIDE SEQUENCE [LARGE SCALE GENOMIC DNA]</scope>
    <source>
        <strain evidence="10">DSM 18820</strain>
    </source>
</reference>
<keyword evidence="5 6" id="KW-0472">Membrane</keyword>
<dbReference type="PANTHER" id="PTHR30572">
    <property type="entry name" value="MEMBRANE COMPONENT OF TRANSPORTER-RELATED"/>
    <property type="match status" value="1"/>
</dbReference>
<accession>A0A1I7FGQ1</accession>
<feature type="domain" description="MacB-like periplasmic core" evidence="8">
    <location>
        <begin position="20"/>
        <end position="242"/>
    </location>
</feature>
<feature type="transmembrane region" description="Helical" evidence="6">
    <location>
        <begin position="751"/>
        <end position="774"/>
    </location>
</feature>
<proteinExistence type="predicted"/>
<comment type="subcellular location">
    <subcellularLocation>
        <location evidence="1">Cell membrane</location>
        <topology evidence="1">Multi-pass membrane protein</topology>
    </subcellularLocation>
</comment>
<feature type="transmembrane region" description="Helical" evidence="6">
    <location>
        <begin position="21"/>
        <end position="45"/>
    </location>
</feature>
<keyword evidence="9" id="KW-0449">Lipoprotein</keyword>
<evidence type="ECO:0000256" key="5">
    <source>
        <dbReference type="ARBA" id="ARBA00023136"/>
    </source>
</evidence>
<feature type="domain" description="MacB-like periplasmic core" evidence="8">
    <location>
        <begin position="457"/>
        <end position="593"/>
    </location>
</feature>
<dbReference type="InterPro" id="IPR050250">
    <property type="entry name" value="Macrolide_Exporter_MacB"/>
</dbReference>
<feature type="transmembrane region" description="Helical" evidence="6">
    <location>
        <begin position="380"/>
        <end position="403"/>
    </location>
</feature>
<evidence type="ECO:0000256" key="6">
    <source>
        <dbReference type="SAM" id="Phobius"/>
    </source>
</evidence>
<evidence type="ECO:0000256" key="3">
    <source>
        <dbReference type="ARBA" id="ARBA00022692"/>
    </source>
</evidence>
<keyword evidence="10" id="KW-1185">Reference proteome</keyword>
<dbReference type="RefSeq" id="WP_068839187.1">
    <property type="nucleotide sequence ID" value="NZ_BMXC01000001.1"/>
</dbReference>
<evidence type="ECO:0000313" key="10">
    <source>
        <dbReference type="Proteomes" id="UP000182491"/>
    </source>
</evidence>
<evidence type="ECO:0000256" key="1">
    <source>
        <dbReference type="ARBA" id="ARBA00004651"/>
    </source>
</evidence>
<keyword evidence="3 6" id="KW-0812">Transmembrane</keyword>
<evidence type="ECO:0000259" key="7">
    <source>
        <dbReference type="Pfam" id="PF02687"/>
    </source>
</evidence>
<sequence>MLKSFVKIACRILYKNKLFTILNVVGMALGMYLSLLFIALLAFLFRFDNFHPHNERIYRVTTQVNDKKDNPRYASAPMALAQQLENSFTGIEKVARIHRSLNGEAIYREKKIELAGYFADPGFFEIFNFPLVQGSKTTALSRPNTIVLTETEAEKLFGSKDAMGEMIKMDGYGNFLVTGILKDLPDNSHMQFEAVASFATLLSNKGTAFLQDEKDWSSFSGSYVYMRISEDAKVPTIQHNLDEVAKRQYTNQEIKASFHLQQLNDIVPGPQLYDSLGLTWDKLLLFVTGLITLIVLVPACSNFINLSIAQSLERMKEVGVRKVLGGQVHHIFSQFIIESTIVVLVALLIAYVIFEVIPTDYIYQMVEIPPIDLSPSRVTFTGFIVFALLVGVVTGIIPALYFINIPPIDAMKGKEVKASGRSYFRNAVLITQFMFSIGFTMAVVIMLRQQHYSVNYDFGFESENVLDVELQNVNQQIFKHEYGNLLSVQSVSMSSHILGVGSAPEHKINISFQADSLEASSMAVDEAFIQNMKLELLAGSSFSDDKLKNAHLIVVNEEFAKKLSTKDPLAAIGKSFALTDGREVQVAGILKNFHYAGLKEAIKPFYFEYDPTKFSYANLKLETNDVAGSLKTMETLWKNIGGDGDFTAQLFSEEIKQAYSFYNLLIRLWGFLGLLAITVTCLGLLGMVSFSTRKRYKEISIRKIMGASTESLVLLLSKNFMIMMAIASIITVPAMYYLFSHLLADMQHYSIQVSFIDVSISLGIVLVLGLTTILSQTWKAANTNPIDNLKSE</sequence>
<evidence type="ECO:0000313" key="9">
    <source>
        <dbReference type="EMBL" id="SFU35372.1"/>
    </source>
</evidence>
<feature type="transmembrane region" description="Helical" evidence="6">
    <location>
        <begin position="283"/>
        <end position="306"/>
    </location>
</feature>
<feature type="domain" description="ABC3 transporter permease C-terminal" evidence="7">
    <location>
        <begin position="671"/>
        <end position="785"/>
    </location>
</feature>
<dbReference type="OrthoDB" id="5933722at2"/>
<feature type="transmembrane region" description="Helical" evidence="6">
    <location>
        <begin position="331"/>
        <end position="354"/>
    </location>
</feature>
<feature type="domain" description="ABC3 transporter permease C-terminal" evidence="7">
    <location>
        <begin position="290"/>
        <end position="407"/>
    </location>
</feature>
<feature type="transmembrane region" description="Helical" evidence="6">
    <location>
        <begin position="712"/>
        <end position="739"/>
    </location>
</feature>
<keyword evidence="4 6" id="KW-1133">Transmembrane helix</keyword>
<gene>
    <name evidence="9" type="ORF">SAMN04487941_0189</name>
</gene>
<dbReference type="InterPro" id="IPR025857">
    <property type="entry name" value="MacB_PCD"/>
</dbReference>
<dbReference type="PANTHER" id="PTHR30572:SF18">
    <property type="entry name" value="ABC-TYPE MACROLIDE FAMILY EXPORT SYSTEM PERMEASE COMPONENT 2"/>
    <property type="match status" value="1"/>
</dbReference>
<feature type="transmembrane region" description="Helical" evidence="6">
    <location>
        <begin position="423"/>
        <end position="447"/>
    </location>
</feature>
<dbReference type="GO" id="GO:0022857">
    <property type="term" value="F:transmembrane transporter activity"/>
    <property type="evidence" value="ECO:0007669"/>
    <property type="project" value="TreeGrafter"/>
</dbReference>
<organism evidence="9 10">
    <name type="scientific">Pontibacter akesuensis</name>
    <dbReference type="NCBI Taxonomy" id="388950"/>
    <lineage>
        <taxon>Bacteria</taxon>
        <taxon>Pseudomonadati</taxon>
        <taxon>Bacteroidota</taxon>
        <taxon>Cytophagia</taxon>
        <taxon>Cytophagales</taxon>
        <taxon>Hymenobacteraceae</taxon>
        <taxon>Pontibacter</taxon>
    </lineage>
</organism>
<keyword evidence="2" id="KW-1003">Cell membrane</keyword>
<protein>
    <submittedName>
        <fullName evidence="9">ABC-type transport system, involved in lipoprotein release, permease component</fullName>
    </submittedName>
</protein>
<dbReference type="AlphaFoldDB" id="A0A1I7FGQ1"/>
<dbReference type="Proteomes" id="UP000182491">
    <property type="component" value="Unassembled WGS sequence"/>
</dbReference>
<evidence type="ECO:0000256" key="4">
    <source>
        <dbReference type="ARBA" id="ARBA00022989"/>
    </source>
</evidence>
<name>A0A1I7FGQ1_9BACT</name>
<dbReference type="InterPro" id="IPR003838">
    <property type="entry name" value="ABC3_permease_C"/>
</dbReference>
<dbReference type="Pfam" id="PF02687">
    <property type="entry name" value="FtsX"/>
    <property type="match status" value="2"/>
</dbReference>
<evidence type="ECO:0000259" key="8">
    <source>
        <dbReference type="Pfam" id="PF12704"/>
    </source>
</evidence>
<dbReference type="EMBL" id="FPCA01000001">
    <property type="protein sequence ID" value="SFU35372.1"/>
    <property type="molecule type" value="Genomic_DNA"/>
</dbReference>
<evidence type="ECO:0000256" key="2">
    <source>
        <dbReference type="ARBA" id="ARBA00022475"/>
    </source>
</evidence>
<feature type="transmembrane region" description="Helical" evidence="6">
    <location>
        <begin position="668"/>
        <end position="691"/>
    </location>
</feature>
<dbReference type="STRING" id="388950.GCA_001611675_03327"/>
<dbReference type="Pfam" id="PF12704">
    <property type="entry name" value="MacB_PCD"/>
    <property type="match status" value="2"/>
</dbReference>
<dbReference type="GO" id="GO:0005886">
    <property type="term" value="C:plasma membrane"/>
    <property type="evidence" value="ECO:0007669"/>
    <property type="project" value="UniProtKB-SubCell"/>
</dbReference>